<dbReference type="EMBL" id="MCFJ01000009">
    <property type="protein sequence ID" value="ORY62426.1"/>
    <property type="molecule type" value="Genomic_DNA"/>
</dbReference>
<protein>
    <submittedName>
        <fullName evidence="2">Uncharacterized protein</fullName>
    </submittedName>
</protein>
<evidence type="ECO:0000313" key="2">
    <source>
        <dbReference type="EMBL" id="ORY62426.1"/>
    </source>
</evidence>
<keyword evidence="3" id="KW-1185">Reference proteome</keyword>
<dbReference type="AlphaFoldDB" id="A0A1Y2DTG1"/>
<feature type="region of interest" description="Disordered" evidence="1">
    <location>
        <begin position="71"/>
        <end position="122"/>
    </location>
</feature>
<evidence type="ECO:0000256" key="1">
    <source>
        <dbReference type="SAM" id="MobiDB-lite"/>
    </source>
</evidence>
<organism evidence="2 3">
    <name type="scientific">Pseudomassariella vexata</name>
    <dbReference type="NCBI Taxonomy" id="1141098"/>
    <lineage>
        <taxon>Eukaryota</taxon>
        <taxon>Fungi</taxon>
        <taxon>Dikarya</taxon>
        <taxon>Ascomycota</taxon>
        <taxon>Pezizomycotina</taxon>
        <taxon>Sordariomycetes</taxon>
        <taxon>Xylariomycetidae</taxon>
        <taxon>Amphisphaeriales</taxon>
        <taxon>Pseudomassariaceae</taxon>
        <taxon>Pseudomassariella</taxon>
    </lineage>
</organism>
<feature type="compositionally biased region" description="Polar residues" evidence="1">
    <location>
        <begin position="7"/>
        <end position="26"/>
    </location>
</feature>
<dbReference type="RefSeq" id="XP_040714262.1">
    <property type="nucleotide sequence ID" value="XM_040860585.1"/>
</dbReference>
<dbReference type="GeneID" id="63776797"/>
<evidence type="ECO:0000313" key="3">
    <source>
        <dbReference type="Proteomes" id="UP000193689"/>
    </source>
</evidence>
<accession>A0A1Y2DTG1</accession>
<dbReference type="InParanoid" id="A0A1Y2DTG1"/>
<sequence length="122" mass="13247">MSPLLLENTSAPIRQPSQTCKGYSDSKGSQDWALEISAAELEASRARKRRKVKMSPNSKFTNIKAIRKAQIEAGEIEDNTDESSESENPSDGEILSFLGRPTCGGVPDVGVGRYSVNSIRDS</sequence>
<gene>
    <name evidence="2" type="ORF">BCR38DRAFT_438437</name>
</gene>
<feature type="compositionally biased region" description="Acidic residues" evidence="1">
    <location>
        <begin position="74"/>
        <end position="90"/>
    </location>
</feature>
<reference evidence="2 3" key="1">
    <citation type="submission" date="2016-07" db="EMBL/GenBank/DDBJ databases">
        <title>Pervasive Adenine N6-methylation of Active Genes in Fungi.</title>
        <authorList>
            <consortium name="DOE Joint Genome Institute"/>
            <person name="Mondo S.J."/>
            <person name="Dannebaum R.O."/>
            <person name="Kuo R.C."/>
            <person name="Labutti K."/>
            <person name="Haridas S."/>
            <person name="Kuo A."/>
            <person name="Salamov A."/>
            <person name="Ahrendt S.R."/>
            <person name="Lipzen A."/>
            <person name="Sullivan W."/>
            <person name="Andreopoulos W.B."/>
            <person name="Clum A."/>
            <person name="Lindquist E."/>
            <person name="Daum C."/>
            <person name="Ramamoorthy G.K."/>
            <person name="Gryganskyi A."/>
            <person name="Culley D."/>
            <person name="Magnuson J.K."/>
            <person name="James T.Y."/>
            <person name="O'Malley M.A."/>
            <person name="Stajich J.E."/>
            <person name="Spatafora J.W."/>
            <person name="Visel A."/>
            <person name="Grigoriev I.V."/>
        </authorList>
    </citation>
    <scope>NUCLEOTIDE SEQUENCE [LARGE SCALE GENOMIC DNA]</scope>
    <source>
        <strain evidence="2 3">CBS 129021</strain>
    </source>
</reference>
<name>A0A1Y2DTG1_9PEZI</name>
<dbReference type="Proteomes" id="UP000193689">
    <property type="component" value="Unassembled WGS sequence"/>
</dbReference>
<comment type="caution">
    <text evidence="2">The sequence shown here is derived from an EMBL/GenBank/DDBJ whole genome shotgun (WGS) entry which is preliminary data.</text>
</comment>
<dbReference type="STRING" id="1141098.A0A1Y2DTG1"/>
<feature type="region of interest" description="Disordered" evidence="1">
    <location>
        <begin position="1"/>
        <end position="26"/>
    </location>
</feature>
<proteinExistence type="predicted"/>